<gene>
    <name evidence="6" type="ORF">TWF703_000100</name>
</gene>
<dbReference type="PANTHER" id="PTHR24123">
    <property type="entry name" value="ANKYRIN REPEAT-CONTAINING"/>
    <property type="match status" value="1"/>
</dbReference>
<feature type="repeat" description="ANK" evidence="3">
    <location>
        <begin position="1253"/>
        <end position="1274"/>
    </location>
</feature>
<dbReference type="Proteomes" id="UP000480548">
    <property type="component" value="Unassembled WGS sequence"/>
</dbReference>
<dbReference type="PROSITE" id="PS50088">
    <property type="entry name" value="ANK_REPEAT"/>
    <property type="match status" value="6"/>
</dbReference>
<dbReference type="GO" id="GO:0009116">
    <property type="term" value="P:nucleoside metabolic process"/>
    <property type="evidence" value="ECO:0007669"/>
    <property type="project" value="InterPro"/>
</dbReference>
<evidence type="ECO:0000256" key="1">
    <source>
        <dbReference type="ARBA" id="ARBA00022737"/>
    </source>
</evidence>
<comment type="caution">
    <text evidence="6">The sequence shown here is derived from an EMBL/GenBank/DDBJ whole genome shotgun (WGS) entry which is preliminary data.</text>
</comment>
<feature type="repeat" description="ANK" evidence="3">
    <location>
        <begin position="1116"/>
        <end position="1140"/>
    </location>
</feature>
<evidence type="ECO:0000256" key="3">
    <source>
        <dbReference type="PROSITE-ProRule" id="PRU00023"/>
    </source>
</evidence>
<evidence type="ECO:0000313" key="7">
    <source>
        <dbReference type="Proteomes" id="UP000480548"/>
    </source>
</evidence>
<dbReference type="Gene3D" id="1.25.40.20">
    <property type="entry name" value="Ankyrin repeat-containing domain"/>
    <property type="match status" value="4"/>
</dbReference>
<accession>A0A7C8PDZ7</accession>
<dbReference type="PANTHER" id="PTHR24123:SF33">
    <property type="entry name" value="PROTEIN HOS4"/>
    <property type="match status" value="1"/>
</dbReference>
<sequence>MDNPCQSKRQLRHEDYTVGWLTAILSEQNASRIMLDEQHQQLPTNENDDNTYILGRVGKHNVVIARPAQYGTNSAANTAANMIRTFQSLRFVLMVGIGGGAPGPPVSEDSQEEDIRLGDIVVGFPKDSHSGVLQYDMGKLESHGRFTIRSHLNKPPKALLTAVGTLQSEHDYDEGEMAQYLRNALEYMHNKRTKKLKTYHFPGRNKDLLFKTDYHHKSKAMDCSTCDLNQTERRIDRETDDPVIHYGLIASGNTVMKSAEQRDELRDRHNVICFEMEAAGLVDNFPCLVIRGICDYSDDHKNDLWQPYAALASAAYAKDLLRVIQPKEVENTKAIAEVVQGLTEHIEMTQQKKQHDEILRWLSPLEPQKRHQDMRSIRVPGTGEWLLKETSFQDWFTGRNEHRVLCCSGIPGAGKSVLVSLVIDHITKLSEDTESRFGLAFVYCDYWSHAVQTPTNLTASLLGQLLRILPSFPQEVLHTYERRFREHRQLEQGDVDSMLLHACQQFDSVYICVDALDELEVQYTEAFLASLRKLIPSIQLFITSRPCMPVVFDQYFPGALKITIEAKGSDIETFVAGKISEDWARDKYLMDEKLKVEILGKIGRASQKMFLLPALQIQMVLDERTKSDRRSALDKLPEKLSDAFENTMDRIKRQTRGYSSLALKILMWVHLAQRPLHIKELFDALAVKIGDKVLDTDNFPSQQSWLDCCLGLVVMDEKTSTFRLVHFSFEEYLNEKGDSFYFQDGHDRIAKTCLTYLCFDRVATSQTADTKQLLKAFPFLDYAACQWRHHLGKAENLSQESIDLSVTYLLQPQSGLRSSLVFLYQLLGTHSPSLQDQERFSETFSGLHIAAYFGVPAKVFQSLIKGKSEAIDSKDLYSNRTLLSYAAEAGHVELVQLLINTNQVSIDGGGTTHPPLFYALERGHKEVIKLLISANKGLNSLDADSQAVLHFAVDAGKTEAIRSTTSVGRVDLNSGDANSRTVLSGAAGQRYPDVAGLLIDKSPVHADLRDETGRTPLIHAAATGDAEALKLLLNTSGVDVNHKDQFGRTAISLAAAGGHLEVIELLLGVEEVDLNLESWATGETPLSCAVKSGHIGAVRLLIETGRIYLSSKCSYSGRTALSYAAEGGYMEIVKLLVETGQVDANSQDKYRQTPMSYAAQEGYTDIVKFFIETGQVDISAEDAFHQTLLSYAAQEGHIEIIKLLIETGRIDVHSKCSHNNRTALSYAAGGGHTEIVRLLINKGQIDIGEEDRYHRTPLSYAAEGGHIEIVKLLIGTSQVNAGKDKYHWTPLSYAVARGHTEIIKLLSNMA</sequence>
<keyword evidence="1" id="KW-0677">Repeat</keyword>
<feature type="repeat" description="ANK" evidence="3">
    <location>
        <begin position="1012"/>
        <end position="1045"/>
    </location>
</feature>
<feature type="domain" description="GPI inositol-deacylase winged helix" evidence="4">
    <location>
        <begin position="654"/>
        <end position="737"/>
    </location>
</feature>
<dbReference type="GO" id="GO:0003824">
    <property type="term" value="F:catalytic activity"/>
    <property type="evidence" value="ECO:0007669"/>
    <property type="project" value="InterPro"/>
</dbReference>
<name>A0A7C8PDZ7_ORBOL</name>
<dbReference type="InterPro" id="IPR056884">
    <property type="entry name" value="NPHP3-like_N"/>
</dbReference>
<keyword evidence="2 3" id="KW-0040">ANK repeat</keyword>
<feature type="repeat" description="ANK" evidence="3">
    <location>
        <begin position="1219"/>
        <end position="1243"/>
    </location>
</feature>
<dbReference type="InterPro" id="IPR054471">
    <property type="entry name" value="GPIID_WHD"/>
</dbReference>
<evidence type="ECO:0000259" key="5">
    <source>
        <dbReference type="Pfam" id="PF24883"/>
    </source>
</evidence>
<dbReference type="Pfam" id="PF12796">
    <property type="entry name" value="Ank_2"/>
    <property type="match status" value="4"/>
</dbReference>
<dbReference type="InterPro" id="IPR051165">
    <property type="entry name" value="Multifunctional_ANK_Repeat"/>
</dbReference>
<dbReference type="Gene3D" id="3.40.50.1580">
    <property type="entry name" value="Nucleoside phosphorylase domain"/>
    <property type="match status" value="1"/>
</dbReference>
<evidence type="ECO:0000259" key="4">
    <source>
        <dbReference type="Pfam" id="PF22939"/>
    </source>
</evidence>
<dbReference type="SMART" id="SM00248">
    <property type="entry name" value="ANK"/>
    <property type="match status" value="12"/>
</dbReference>
<dbReference type="Pfam" id="PF22939">
    <property type="entry name" value="WHD_GPIID"/>
    <property type="match status" value="1"/>
</dbReference>
<protein>
    <submittedName>
        <fullName evidence="6">Uncharacterized protein</fullName>
    </submittedName>
</protein>
<dbReference type="InterPro" id="IPR002110">
    <property type="entry name" value="Ankyrin_rpt"/>
</dbReference>
<dbReference type="SUPFAM" id="SSF48403">
    <property type="entry name" value="Ankyrin repeat"/>
    <property type="match status" value="2"/>
</dbReference>
<feature type="repeat" description="ANK" evidence="3">
    <location>
        <begin position="911"/>
        <end position="943"/>
    </location>
</feature>
<dbReference type="PROSITE" id="PS50297">
    <property type="entry name" value="ANK_REP_REGION"/>
    <property type="match status" value="5"/>
</dbReference>
<dbReference type="Pfam" id="PF13637">
    <property type="entry name" value="Ank_4"/>
    <property type="match status" value="1"/>
</dbReference>
<dbReference type="InterPro" id="IPR027417">
    <property type="entry name" value="P-loop_NTPase"/>
</dbReference>
<organism evidence="6 7">
    <name type="scientific">Orbilia oligospora</name>
    <name type="common">Nematode-trapping fungus</name>
    <name type="synonym">Arthrobotrys oligospora</name>
    <dbReference type="NCBI Taxonomy" id="2813651"/>
    <lineage>
        <taxon>Eukaryota</taxon>
        <taxon>Fungi</taxon>
        <taxon>Dikarya</taxon>
        <taxon>Ascomycota</taxon>
        <taxon>Pezizomycotina</taxon>
        <taxon>Orbiliomycetes</taxon>
        <taxon>Orbiliales</taxon>
        <taxon>Orbiliaceae</taxon>
        <taxon>Orbilia</taxon>
    </lineage>
</organism>
<feature type="domain" description="Nephrocystin 3-like N-terminal" evidence="5">
    <location>
        <begin position="381"/>
        <end position="545"/>
    </location>
</feature>
<dbReference type="Gene3D" id="3.40.50.300">
    <property type="entry name" value="P-loop containing nucleotide triphosphate hydrolases"/>
    <property type="match status" value="1"/>
</dbReference>
<reference evidence="6 7" key="1">
    <citation type="submission" date="2019-06" db="EMBL/GenBank/DDBJ databases">
        <authorList>
            <person name="Palmer J.M."/>
        </authorList>
    </citation>
    <scope>NUCLEOTIDE SEQUENCE [LARGE SCALE GENOMIC DNA]</scope>
    <source>
        <strain evidence="6 7">TWF703</strain>
    </source>
</reference>
<evidence type="ECO:0000256" key="2">
    <source>
        <dbReference type="ARBA" id="ARBA00023043"/>
    </source>
</evidence>
<proteinExistence type="predicted"/>
<feature type="repeat" description="ANK" evidence="3">
    <location>
        <begin position="1081"/>
        <end position="1105"/>
    </location>
</feature>
<evidence type="ECO:0000313" key="6">
    <source>
        <dbReference type="EMBL" id="KAF3147260.1"/>
    </source>
</evidence>
<dbReference type="SUPFAM" id="SSF53167">
    <property type="entry name" value="Purine and uridine phosphorylases"/>
    <property type="match status" value="1"/>
</dbReference>
<dbReference type="Pfam" id="PF24883">
    <property type="entry name" value="NPHP3_N"/>
    <property type="match status" value="1"/>
</dbReference>
<dbReference type="InterPro" id="IPR036770">
    <property type="entry name" value="Ankyrin_rpt-contain_sf"/>
</dbReference>
<dbReference type="InterPro" id="IPR035994">
    <property type="entry name" value="Nucleoside_phosphorylase_sf"/>
</dbReference>
<dbReference type="EMBL" id="WIQZ01000001">
    <property type="protein sequence ID" value="KAF3147260.1"/>
    <property type="molecule type" value="Genomic_DNA"/>
</dbReference>